<dbReference type="RefSeq" id="WP_346242127.1">
    <property type="nucleotide sequence ID" value="NZ_JAZHYP010000005.1"/>
</dbReference>
<reference evidence="1 2" key="1">
    <citation type="submission" date="2024-01" db="EMBL/GenBank/DDBJ databases">
        <title>Mariniflexile litorale sp. nov., isolated from the shallow sediments of the Sea of Japan.</title>
        <authorList>
            <person name="Romanenko L."/>
            <person name="Bystritskaya E."/>
            <person name="Isaeva M."/>
        </authorList>
    </citation>
    <scope>NUCLEOTIDE SEQUENCE [LARGE SCALE GENOMIC DNA]</scope>
    <source>
        <strain evidence="1 2">KCTC 32427</strain>
    </source>
</reference>
<evidence type="ECO:0000313" key="1">
    <source>
        <dbReference type="EMBL" id="MEN3324322.1"/>
    </source>
</evidence>
<proteinExistence type="predicted"/>
<keyword evidence="2" id="KW-1185">Reference proteome</keyword>
<comment type="caution">
    <text evidence="1">The sequence shown here is derived from an EMBL/GenBank/DDBJ whole genome shotgun (WGS) entry which is preliminary data.</text>
</comment>
<organism evidence="1 2">
    <name type="scientific">Mariniflexile soesokkakense</name>
    <dbReference type="NCBI Taxonomy" id="1343160"/>
    <lineage>
        <taxon>Bacteria</taxon>
        <taxon>Pseudomonadati</taxon>
        <taxon>Bacteroidota</taxon>
        <taxon>Flavobacteriia</taxon>
        <taxon>Flavobacteriales</taxon>
        <taxon>Flavobacteriaceae</taxon>
        <taxon>Mariniflexile</taxon>
    </lineage>
</organism>
<dbReference type="EMBL" id="JAZHYP010000005">
    <property type="protein sequence ID" value="MEN3324322.1"/>
    <property type="molecule type" value="Genomic_DNA"/>
</dbReference>
<dbReference type="Proteomes" id="UP001416393">
    <property type="component" value="Unassembled WGS sequence"/>
</dbReference>
<gene>
    <name evidence="1" type="ORF">VP395_11340</name>
</gene>
<sequence length="309" mass="36693">MSNINTDRVSIEFKEDMDRDFFLRHNTSMLLDDLKVSRYNFRDDSVDLSIDSKIEDIVNIIDEKFPDYNFNSWRIDLTNTILDFFDVISDELVKNGICVFEKVCNSDDGVFNSLSIVNGKKEIKRKLIVQQIPKNISIKNNINKSVSIPIDKCFVLEFPKTICTKKQYIRILDNVKNIDSKDPVLTVINSTDLSRTQGYDVWDHRKKLDLILWQMTKKISWHHRQHYSSKELFSNYYMTLKNLKFYKTKLILVEHIFNFIKHVIENIFEETTFNFKLKKSLEDIDLIIDDFKKGNFTHQQYMGVISDYF</sequence>
<evidence type="ECO:0000313" key="2">
    <source>
        <dbReference type="Proteomes" id="UP001416393"/>
    </source>
</evidence>
<name>A0ABV0AB61_9FLAO</name>
<protein>
    <submittedName>
        <fullName evidence="1">Uncharacterized protein</fullName>
    </submittedName>
</protein>
<accession>A0ABV0AB61</accession>